<evidence type="ECO:0000313" key="1">
    <source>
        <dbReference type="EMBL" id="QDY75657.1"/>
    </source>
</evidence>
<protein>
    <submittedName>
        <fullName evidence="1">Uncharacterized protein</fullName>
    </submittedName>
</protein>
<reference evidence="1 2" key="1">
    <citation type="submission" date="2019-07" db="EMBL/GenBank/DDBJ databases">
        <authorList>
            <person name="Zhu P."/>
        </authorList>
    </citation>
    <scope>NUCLEOTIDE SEQUENCE [LARGE SCALE GENOMIC DNA]</scope>
    <source>
        <strain evidence="1 2">SSL-25</strain>
    </source>
</reference>
<sequence length="172" mass="18989">MDFSDCKEGTKYLLGRTFPPSLELGPDDGSWASRWHYRYHEDGLERQQMRAYLAAADKGGITKPVNSVGSRTQMYGCGAVRYNGSTYRWDYDGTYITASDSKTVPSERTYWTDDDGRLVGKTKGGIGQKWTIAPYMVSAKSPDKDGADIAGVAANVFLTGLFGPITSIFRRA</sequence>
<dbReference type="AlphaFoldDB" id="A0A5B8J351"/>
<name>A0A5B8J351_9ACTN</name>
<gene>
    <name evidence="1" type="ORF">FQU76_03045</name>
</gene>
<dbReference type="OrthoDB" id="5191578at2"/>
<dbReference type="EMBL" id="CP042266">
    <property type="protein sequence ID" value="QDY75657.1"/>
    <property type="molecule type" value="Genomic_DNA"/>
</dbReference>
<dbReference type="KEGG" id="sqz:FQU76_03045"/>
<accession>A0A5B8J351</accession>
<dbReference type="Proteomes" id="UP000320580">
    <property type="component" value="Chromosome"/>
</dbReference>
<dbReference type="RefSeq" id="WP_146478967.1">
    <property type="nucleotide sequence ID" value="NZ_CP042266.1"/>
</dbReference>
<keyword evidence="2" id="KW-1185">Reference proteome</keyword>
<organism evidence="1 2">
    <name type="scientific">Streptomyces qinzhouensis</name>
    <dbReference type="NCBI Taxonomy" id="2599401"/>
    <lineage>
        <taxon>Bacteria</taxon>
        <taxon>Bacillati</taxon>
        <taxon>Actinomycetota</taxon>
        <taxon>Actinomycetes</taxon>
        <taxon>Kitasatosporales</taxon>
        <taxon>Streptomycetaceae</taxon>
        <taxon>Streptomyces</taxon>
    </lineage>
</organism>
<evidence type="ECO:0000313" key="2">
    <source>
        <dbReference type="Proteomes" id="UP000320580"/>
    </source>
</evidence>
<proteinExistence type="predicted"/>